<organism evidence="2">
    <name type="scientific">freshwater metagenome</name>
    <dbReference type="NCBI Taxonomy" id="449393"/>
    <lineage>
        <taxon>unclassified sequences</taxon>
        <taxon>metagenomes</taxon>
        <taxon>ecological metagenomes</taxon>
    </lineage>
</organism>
<dbReference type="Pfam" id="PF08818">
    <property type="entry name" value="DUF1801"/>
    <property type="match status" value="1"/>
</dbReference>
<name>A0A094Q9M8_9ZZZZ</name>
<dbReference type="SUPFAM" id="SSF159888">
    <property type="entry name" value="YdhG-like"/>
    <property type="match status" value="1"/>
</dbReference>
<dbReference type="Pfam" id="PF07661">
    <property type="entry name" value="MORN_2"/>
    <property type="match status" value="1"/>
</dbReference>
<dbReference type="Gene3D" id="2.20.110.10">
    <property type="entry name" value="Histone H3 K4-specific methyltransferase SET7/9 N-terminal domain"/>
    <property type="match status" value="1"/>
</dbReference>
<protein>
    <recommendedName>
        <fullName evidence="1">YdhG-like domain-containing protein</fullName>
    </recommendedName>
</protein>
<evidence type="ECO:0000259" key="1">
    <source>
        <dbReference type="Pfam" id="PF08818"/>
    </source>
</evidence>
<dbReference type="InterPro" id="IPR011652">
    <property type="entry name" value="MORN_2"/>
</dbReference>
<comment type="caution">
    <text evidence="2">The sequence shown here is derived from an EMBL/GenBank/DDBJ whole genome shotgun (WGS) entry which is preliminary data.</text>
</comment>
<proteinExistence type="predicted"/>
<sequence length="191" mass="22121">MSKAHVVAHLRKFSPEQRKILVDLRDYIESRLPNSTQVIKYGIPTFLIESVPVIGFDGFKNHNSIFPYSGSFNSRLKEELKTYKQTKGSIHFEVERSIPKSLVKKILDERVKQINGLYPKKSGEFLEFYPNGILKARGNFKKKKLHGDWKWFRKTGIIMRSGSFIYGEQSGIWITYDRKGKVYKKTLISGG</sequence>
<dbReference type="InterPro" id="IPR014922">
    <property type="entry name" value="YdhG-like"/>
</dbReference>
<evidence type="ECO:0000313" key="2">
    <source>
        <dbReference type="EMBL" id="KGA20107.1"/>
    </source>
</evidence>
<reference evidence="2" key="1">
    <citation type="submission" date="2014-06" db="EMBL/GenBank/DDBJ databases">
        <title>Key roles for freshwater Actinobacteria revealed by deep metagenomic sequencing.</title>
        <authorList>
            <person name="Ghai R."/>
            <person name="Mizuno C.M."/>
            <person name="Picazo A."/>
            <person name="Camacho A."/>
            <person name="Rodriguez-Valera F."/>
        </authorList>
    </citation>
    <scope>NUCLEOTIDE SEQUENCE</scope>
</reference>
<dbReference type="AlphaFoldDB" id="A0A094Q9M8"/>
<dbReference type="EMBL" id="JNSL01000024">
    <property type="protein sequence ID" value="KGA20107.1"/>
    <property type="molecule type" value="Genomic_DNA"/>
</dbReference>
<gene>
    <name evidence="2" type="ORF">GM51_5645</name>
</gene>
<feature type="domain" description="YdhG-like" evidence="1">
    <location>
        <begin position="17"/>
        <end position="111"/>
    </location>
</feature>
<dbReference type="Gene3D" id="3.90.1150.200">
    <property type="match status" value="1"/>
</dbReference>
<dbReference type="SUPFAM" id="SSF82185">
    <property type="entry name" value="Histone H3 K4-specific methyltransferase SET7/9 N-terminal domain"/>
    <property type="match status" value="1"/>
</dbReference>
<accession>A0A094Q9M8</accession>